<sequence>MSAPTLFLDGKVALHEGDCLAVLKTFASASIDAIVSDPPYGIAFMGRAWDTAGPDQRAFSVAFWKECFRVLKPGGHLLAFSANRTVHRMTVAIEDAGFEIRDAIWEAVAADTHVAAFMASLDDEQRGAFMRCCENSTFGGMMAWVFGSGFPKSMDVSKAIDKQRDDAEPVRVVCRFVRAAMDRLGLKSRDLTHHFGNCNARLIDHWAARDTDSQPSLPTPEQWVTLKRVLTLADSMDSEVARLNARKGELGDVWKGAEILGEHDGAPGGFGDHRFEVRDNKIRALSDLAVQWQGFGTALKPALEPITLARKPLDGTVAANVLKHGVGALNIDGCRVDMSAEDAAYIGERIGGFNNTRSIGGSSAYGGGEAMDRAASYDASKGRFPANLILDGSDEVAAPFPETGGSSVVKEARAYEANGRNAVYGAGMGGGFHPGDGAGSAARYFYTAKADALDRVNSKHPTIKPLDLMQYLVRLVTPPGGLVLDPFAGSGTTGEAAWREGLRAILIEREPKHCIDIARRMELATAPLSRRAATVKGAKLAERAERDRAAGKLVEPDSYSLF</sequence>
<dbReference type="Gene3D" id="3.40.50.150">
    <property type="entry name" value="Vaccinia Virus protein VP39"/>
    <property type="match status" value="2"/>
</dbReference>
<dbReference type="EC" id="2.1.1.72" evidence="2"/>
<dbReference type="PRINTS" id="PR00506">
    <property type="entry name" value="D21N6MTFRASE"/>
</dbReference>
<keyword evidence="9" id="KW-1185">Reference proteome</keyword>
<reference evidence="8 9" key="1">
    <citation type="submission" date="2019-07" db="EMBL/GenBank/DDBJ databases">
        <title>Whole genome shotgun sequence of Methylobacterium gnaphalii NBRC 107716.</title>
        <authorList>
            <person name="Hosoyama A."/>
            <person name="Uohara A."/>
            <person name="Ohji S."/>
            <person name="Ichikawa N."/>
        </authorList>
    </citation>
    <scope>NUCLEOTIDE SEQUENCE [LARGE SCALE GENOMIC DNA]</scope>
    <source>
        <strain evidence="8 9">NBRC 107716</strain>
    </source>
</reference>
<evidence type="ECO:0000256" key="5">
    <source>
        <dbReference type="ARBA" id="ARBA00022691"/>
    </source>
</evidence>
<dbReference type="GO" id="GO:0008170">
    <property type="term" value="F:N-methyltransferase activity"/>
    <property type="evidence" value="ECO:0007669"/>
    <property type="project" value="InterPro"/>
</dbReference>
<dbReference type="GO" id="GO:0003677">
    <property type="term" value="F:DNA binding"/>
    <property type="evidence" value="ECO:0007669"/>
    <property type="project" value="InterPro"/>
</dbReference>
<dbReference type="PROSITE" id="PS00092">
    <property type="entry name" value="N6_MTASE"/>
    <property type="match status" value="1"/>
</dbReference>
<protein>
    <recommendedName>
        <fullName evidence="2">site-specific DNA-methyltransferase (adenine-specific)</fullName>
        <ecNumber evidence="2">2.1.1.72</ecNumber>
    </recommendedName>
</protein>
<keyword evidence="3" id="KW-0489">Methyltransferase</keyword>
<dbReference type="RefSeq" id="WP_210246084.1">
    <property type="nucleotide sequence ID" value="NZ_BJZV01000023.1"/>
</dbReference>
<dbReference type="InterPro" id="IPR002295">
    <property type="entry name" value="N4/N6-MTase_EcoPI_Mod-like"/>
</dbReference>
<dbReference type="EMBL" id="BJZV01000023">
    <property type="protein sequence ID" value="GEP11802.1"/>
    <property type="molecule type" value="Genomic_DNA"/>
</dbReference>
<proteinExistence type="inferred from homology"/>
<name>A0A512JPE4_9HYPH</name>
<dbReference type="Proteomes" id="UP000321750">
    <property type="component" value="Unassembled WGS sequence"/>
</dbReference>
<evidence type="ECO:0000256" key="3">
    <source>
        <dbReference type="ARBA" id="ARBA00022603"/>
    </source>
</evidence>
<dbReference type="InterPro" id="IPR029063">
    <property type="entry name" value="SAM-dependent_MTases_sf"/>
</dbReference>
<feature type="domain" description="DNA methylase N-4/N-6" evidence="7">
    <location>
        <begin position="31"/>
        <end position="105"/>
    </location>
</feature>
<accession>A0A512JPE4</accession>
<gene>
    <name evidence="8" type="ORF">MGN01_36470</name>
</gene>
<dbReference type="InterPro" id="IPR002941">
    <property type="entry name" value="DNA_methylase_N4/N6"/>
</dbReference>
<evidence type="ECO:0000256" key="4">
    <source>
        <dbReference type="ARBA" id="ARBA00022679"/>
    </source>
</evidence>
<dbReference type="AlphaFoldDB" id="A0A512JPE4"/>
<evidence type="ECO:0000259" key="7">
    <source>
        <dbReference type="Pfam" id="PF01555"/>
    </source>
</evidence>
<comment type="caution">
    <text evidence="8">The sequence shown here is derived from an EMBL/GenBank/DDBJ whole genome shotgun (WGS) entry which is preliminary data.</text>
</comment>
<dbReference type="SUPFAM" id="SSF53335">
    <property type="entry name" value="S-adenosyl-L-methionine-dependent methyltransferases"/>
    <property type="match status" value="2"/>
</dbReference>
<dbReference type="InterPro" id="IPR002052">
    <property type="entry name" value="DNA_methylase_N6_adenine_CS"/>
</dbReference>
<evidence type="ECO:0000256" key="2">
    <source>
        <dbReference type="ARBA" id="ARBA00011900"/>
    </source>
</evidence>
<evidence type="ECO:0000256" key="6">
    <source>
        <dbReference type="ARBA" id="ARBA00047942"/>
    </source>
</evidence>
<comment type="similarity">
    <text evidence="1">Belongs to the N(4)/N(6)-methyltransferase family.</text>
</comment>
<evidence type="ECO:0000256" key="1">
    <source>
        <dbReference type="ARBA" id="ARBA00006594"/>
    </source>
</evidence>
<dbReference type="GO" id="GO:0032259">
    <property type="term" value="P:methylation"/>
    <property type="evidence" value="ECO:0007669"/>
    <property type="project" value="UniProtKB-KW"/>
</dbReference>
<keyword evidence="4" id="KW-0808">Transferase</keyword>
<evidence type="ECO:0000313" key="9">
    <source>
        <dbReference type="Proteomes" id="UP000321750"/>
    </source>
</evidence>
<dbReference type="GO" id="GO:0009007">
    <property type="term" value="F:site-specific DNA-methyltransferase (adenine-specific) activity"/>
    <property type="evidence" value="ECO:0007669"/>
    <property type="project" value="UniProtKB-EC"/>
</dbReference>
<comment type="catalytic activity">
    <reaction evidence="6">
        <text>a 2'-deoxyadenosine in DNA + S-adenosyl-L-methionine = an N(6)-methyl-2'-deoxyadenosine in DNA + S-adenosyl-L-homocysteine + H(+)</text>
        <dbReference type="Rhea" id="RHEA:15197"/>
        <dbReference type="Rhea" id="RHEA-COMP:12418"/>
        <dbReference type="Rhea" id="RHEA-COMP:12419"/>
        <dbReference type="ChEBI" id="CHEBI:15378"/>
        <dbReference type="ChEBI" id="CHEBI:57856"/>
        <dbReference type="ChEBI" id="CHEBI:59789"/>
        <dbReference type="ChEBI" id="CHEBI:90615"/>
        <dbReference type="ChEBI" id="CHEBI:90616"/>
        <dbReference type="EC" id="2.1.1.72"/>
    </reaction>
</comment>
<dbReference type="Pfam" id="PF01555">
    <property type="entry name" value="N6_N4_Mtase"/>
    <property type="match status" value="2"/>
</dbReference>
<feature type="domain" description="DNA methylase N-4/N-6" evidence="7">
    <location>
        <begin position="458"/>
        <end position="514"/>
    </location>
</feature>
<keyword evidence="5" id="KW-0949">S-adenosyl-L-methionine</keyword>
<organism evidence="8 9">
    <name type="scientific">Methylobacterium gnaphalii</name>
    <dbReference type="NCBI Taxonomy" id="1010610"/>
    <lineage>
        <taxon>Bacteria</taxon>
        <taxon>Pseudomonadati</taxon>
        <taxon>Pseudomonadota</taxon>
        <taxon>Alphaproteobacteria</taxon>
        <taxon>Hyphomicrobiales</taxon>
        <taxon>Methylobacteriaceae</taxon>
        <taxon>Methylobacterium</taxon>
    </lineage>
</organism>
<evidence type="ECO:0000313" key="8">
    <source>
        <dbReference type="EMBL" id="GEP11802.1"/>
    </source>
</evidence>